<dbReference type="Gene3D" id="3.40.1090.10">
    <property type="entry name" value="Cytosolic phospholipase A2 catalytic domain"/>
    <property type="match status" value="1"/>
</dbReference>
<dbReference type="GO" id="GO:0046475">
    <property type="term" value="P:glycerophospholipid catabolic process"/>
    <property type="evidence" value="ECO:0007669"/>
    <property type="project" value="TreeGrafter"/>
</dbReference>
<evidence type="ECO:0000256" key="18">
    <source>
        <dbReference type="ARBA" id="ARBA00049531"/>
    </source>
</evidence>
<dbReference type="FunFam" id="3.40.50.11860:FF:000001">
    <property type="entry name" value="2-(3-amino-3-carboxypropyl)histidine synthase subunit 2"/>
    <property type="match status" value="1"/>
</dbReference>
<gene>
    <name evidence="23" type="ORF">DDE83_006729</name>
</gene>
<evidence type="ECO:0000256" key="7">
    <source>
        <dbReference type="ARBA" id="ARBA00013274"/>
    </source>
</evidence>
<dbReference type="Pfam" id="PF00561">
    <property type="entry name" value="Abhydrolase_1"/>
    <property type="match status" value="1"/>
</dbReference>
<evidence type="ECO:0000256" key="19">
    <source>
        <dbReference type="PROSITE-ProRule" id="PRU00555"/>
    </source>
</evidence>
<dbReference type="InterPro" id="IPR042265">
    <property type="entry name" value="DPH1/DPH2_3"/>
</dbReference>
<dbReference type="GO" id="GO:0046872">
    <property type="term" value="F:metal ion binding"/>
    <property type="evidence" value="ECO:0007669"/>
    <property type="project" value="UniProtKB-KW"/>
</dbReference>
<evidence type="ECO:0000259" key="22">
    <source>
        <dbReference type="PROSITE" id="PS51210"/>
    </source>
</evidence>
<feature type="region of interest" description="Disordered" evidence="21">
    <location>
        <begin position="1479"/>
        <end position="1569"/>
    </location>
</feature>
<keyword evidence="24" id="KW-1185">Reference proteome</keyword>
<evidence type="ECO:0000256" key="1">
    <source>
        <dbReference type="ARBA" id="ARBA00001966"/>
    </source>
</evidence>
<comment type="cofactor">
    <cofactor evidence="1">
        <name>[4Fe-4S] cluster</name>
        <dbReference type="ChEBI" id="CHEBI:49883"/>
    </cofactor>
</comment>
<keyword evidence="17" id="KW-0325">Glycoprotein</keyword>
<keyword evidence="10 19" id="KW-0378">Hydrolase</keyword>
<dbReference type="GO" id="GO:0004622">
    <property type="term" value="F:phosphatidylcholine lysophospholipase activity"/>
    <property type="evidence" value="ECO:0007669"/>
    <property type="project" value="UniProtKB-EC"/>
</dbReference>
<keyword evidence="16" id="KW-0576">Peroxisome</keyword>
<evidence type="ECO:0000313" key="24">
    <source>
        <dbReference type="Proteomes" id="UP000249619"/>
    </source>
</evidence>
<dbReference type="SUPFAM" id="SSF52151">
    <property type="entry name" value="FabD/lysophospholipase-like"/>
    <property type="match status" value="1"/>
</dbReference>
<feature type="region of interest" description="Disordered" evidence="21">
    <location>
        <begin position="1595"/>
        <end position="1622"/>
    </location>
</feature>
<dbReference type="NCBIfam" id="TIGR00322">
    <property type="entry name" value="diphth2_R"/>
    <property type="match status" value="1"/>
</dbReference>
<dbReference type="FunFam" id="3.40.1090.10:FF:000010">
    <property type="entry name" value="Lysophospholipase"/>
    <property type="match status" value="1"/>
</dbReference>
<protein>
    <recommendedName>
        <fullName evidence="7 20">Lysophospholipase</fullName>
        <ecNumber evidence="7 20">3.1.1.5</ecNumber>
    </recommendedName>
</protein>
<feature type="compositionally biased region" description="Polar residues" evidence="21">
    <location>
        <begin position="413"/>
        <end position="422"/>
    </location>
</feature>
<comment type="similarity">
    <text evidence="5">Belongs to the DPH1/DPH2 family. DPH2 subfamily.</text>
</comment>
<dbReference type="GO" id="GO:0005829">
    <property type="term" value="C:cytosol"/>
    <property type="evidence" value="ECO:0007669"/>
    <property type="project" value="TreeGrafter"/>
</dbReference>
<keyword evidence="8" id="KW-0479">Metal-binding</keyword>
<evidence type="ECO:0000256" key="3">
    <source>
        <dbReference type="ARBA" id="ARBA00005156"/>
    </source>
</evidence>
<dbReference type="InterPro" id="IPR042263">
    <property type="entry name" value="DPH1/DPH2_1"/>
</dbReference>
<keyword evidence="12" id="KW-0408">Iron</keyword>
<evidence type="ECO:0000256" key="17">
    <source>
        <dbReference type="ARBA" id="ARBA00023180"/>
    </source>
</evidence>
<keyword evidence="11 19" id="KW-0442">Lipid degradation</keyword>
<feature type="signal peptide" evidence="20">
    <location>
        <begin position="1"/>
        <end position="17"/>
    </location>
</feature>
<evidence type="ECO:0000256" key="2">
    <source>
        <dbReference type="ARBA" id="ARBA00004275"/>
    </source>
</evidence>
<evidence type="ECO:0000256" key="11">
    <source>
        <dbReference type="ARBA" id="ARBA00022963"/>
    </source>
</evidence>
<dbReference type="Proteomes" id="UP000249619">
    <property type="component" value="Unassembled WGS sequence"/>
</dbReference>
<dbReference type="PANTHER" id="PTHR10728">
    <property type="entry name" value="CYTOSOLIC PHOSPHOLIPASE A2"/>
    <property type="match status" value="1"/>
</dbReference>
<dbReference type="GO" id="GO:0090560">
    <property type="term" value="F:2-(3-amino-3-carboxypropyl)histidine synthase activity"/>
    <property type="evidence" value="ECO:0007669"/>
    <property type="project" value="InterPro"/>
</dbReference>
<organism evidence="23 24">
    <name type="scientific">Stemphylium lycopersici</name>
    <name type="common">Tomato gray leaf spot disease fungus</name>
    <name type="synonym">Thyrospora lycopersici</name>
    <dbReference type="NCBI Taxonomy" id="183478"/>
    <lineage>
        <taxon>Eukaryota</taxon>
        <taxon>Fungi</taxon>
        <taxon>Dikarya</taxon>
        <taxon>Ascomycota</taxon>
        <taxon>Pezizomycotina</taxon>
        <taxon>Dothideomycetes</taxon>
        <taxon>Pleosporomycetidae</taxon>
        <taxon>Pleosporales</taxon>
        <taxon>Pleosporineae</taxon>
        <taxon>Pleosporaceae</taxon>
        <taxon>Stemphylium</taxon>
    </lineage>
</organism>
<evidence type="ECO:0000256" key="13">
    <source>
        <dbReference type="ARBA" id="ARBA00023014"/>
    </source>
</evidence>
<dbReference type="SFLD" id="SFLDS00032">
    <property type="entry name" value="Radical_SAM_3-amino-3-carboxyp"/>
    <property type="match status" value="1"/>
</dbReference>
<comment type="similarity">
    <text evidence="4">Belongs to the AB hydrolase superfamily. AKT2 hydrolase family.</text>
</comment>
<feature type="domain" description="PLA2c" evidence="22">
    <location>
        <begin position="409"/>
        <end position="971"/>
    </location>
</feature>
<evidence type="ECO:0000256" key="16">
    <source>
        <dbReference type="ARBA" id="ARBA00023140"/>
    </source>
</evidence>
<evidence type="ECO:0000256" key="12">
    <source>
        <dbReference type="ARBA" id="ARBA00023004"/>
    </source>
</evidence>
<evidence type="ECO:0000256" key="4">
    <source>
        <dbReference type="ARBA" id="ARBA00005668"/>
    </source>
</evidence>
<dbReference type="GO" id="GO:0005777">
    <property type="term" value="C:peroxisome"/>
    <property type="evidence" value="ECO:0007669"/>
    <property type="project" value="UniProtKB-SubCell"/>
</dbReference>
<keyword evidence="14" id="KW-0843">Virulence</keyword>
<dbReference type="Gene3D" id="3.40.50.11840">
    <property type="entry name" value="Diphthamide synthesis DPH1/DPH2 domain 1"/>
    <property type="match status" value="1"/>
</dbReference>
<dbReference type="GO" id="GO:0051536">
    <property type="term" value="F:iron-sulfur cluster binding"/>
    <property type="evidence" value="ECO:0007669"/>
    <property type="project" value="UniProtKB-KW"/>
</dbReference>
<dbReference type="InterPro" id="IPR000073">
    <property type="entry name" value="AB_hydrolase_1"/>
</dbReference>
<dbReference type="InterPro" id="IPR016435">
    <property type="entry name" value="DPH1/DPH2"/>
</dbReference>
<dbReference type="NCBIfam" id="TIGR00272">
    <property type="entry name" value="DPH2"/>
    <property type="match status" value="1"/>
</dbReference>
<feature type="region of interest" description="Disordered" evidence="21">
    <location>
        <begin position="1131"/>
        <end position="1161"/>
    </location>
</feature>
<comment type="subcellular location">
    <subcellularLocation>
        <location evidence="2">Peroxisome</location>
    </subcellularLocation>
</comment>
<sequence length="1636" mass="178748">MQLKLLLVVQLIATTLGTTVVPPSTWNYTYPWPVHYFSLTSQRANLSMAYMDVLPTNTSNSSNKTVVLLHGKNFCGATWEDTARRFSSHGYRVVIPDQIGFCKSGKPPAYQFSLQQLARNTHLLLQSLGIESTYVLGHSMGGMLATRFALMYPEQTSRLILTNPIGLEDWKALGVPWRNLDALYQSEIATNYTSIRTYQQSTYYVNTWKPEYDVWVNMLVSLYETAPENATFAWNMAQTTDMVLTQPVAYEFELIQPKTLLLIGTQDTTAIGKGWSPPEVQEKLGKYDVLGKETAARIPNADLIEFEDLGHSPHVQESERYHRALFGWLGEPGQVESKAGEPMLTKHATHGSVCKPPVGVDRTFNIAVFRIASALVPREARVVPPTSAVESWKRASPQAPNGYAPAEVDCPSTRPSIRSAGSLSDEETEWLQKRRPNTIDPMREFLERVNITGFDVGQYIDNHRDNTSALPNIALAFSGGGYRALLNDAGALAAFDSRTSNSTSAGHLGGLLQASTYVSALSGGGWLIGSIYANNFTSVEAIINRGDDSSIWQFQNSLFEGPPTEGIQLLSTAQYFENLVNTVSDKSDSPAGDFNTSITDVYGRGLSFQLINASDGAPAYTFSSIQDDNSFSSGEAPMPILVADERSPGDLIISLNATNFEFNPFEMGSFDPTTYGFAPLKYIGSNFSEGELAQDQGCVAGFDNLGFVMGTSSSLFNQIFLQLNTFDNIPKILLDFVSNILTKIGKEGDDIADYSPNPFYHYHNETNPSANRERLTLVDGGEDLQNIPLNPVIQPVRHVDVIFAVDSSGDTVSEDDPSQNWPNGTALVATYERSTSDIMNGTSFPYIPGQDTFVALGMNNRPAFFGCNSTNVTQGGNIPPLIVYLPNSPYVFWSNTSTFGKLSYTLEERNGMIENGYDVATQANSTREGASNWPTCVGCAILSRSLERNGETVPDVCQQCFEQYCWNGTTVDNAEPYTPELILSEVNSESGVGKFMPNAFGLALAAAVSGPCMTPPRRECPAICPWKKVATPPRFFTRTTKFQTTTTSMAVPALAGAPVLSTPDTHIFEDPTPAVDTSNLPKLSDEQIALTYEIERTVKEIREGQWKRIALQFPDHMLCDAPRVYEHLSRGLKKDRKEQNGVQKKSVEATNGTSTEEGLSTDFTTKASLQEDGGAVEERLFILGDTSYGACCVDEVAAEHVDADVVVHYGRSCLSPPSRLPVLYVFTARPLDIEAAIATFKETYADHDQKIILMADIPYSHHIPVFHDRLRTAGYTNLFATEIVHNPSSPLPNRTTPGDVGDADEALREYALFHISDPPTALLLTLSSRVASIHIYPTTPSPTATPVSASLASTAQTLRRRYALLTSLTTTPIFGILINTLSVKNYMHILAHVQRQIAAAGKKSYTFVVGKVNAAKVANFSEVGGWVVIGCWESSLIESGEFWRPMITPWELGVALKGDAERVWTGAWEADFQRVLDGEKEGGEEEESGAEAQGQEQGQERDQADGHVDAEYDSEEESAPPEFDLRTGTYVSHARPMRPSRSALPTSTTKTDANGQPTPSSSSALTKRANGDIAAVGGVASPGAEYLRSNRTWQGLGSDYQNAEDEGSGGGRAAKMEEGRSGIARGYVVGEEGKIH</sequence>
<reference evidence="24" key="1">
    <citation type="submission" date="2018-05" db="EMBL/GenBank/DDBJ databases">
        <title>Draft genome sequence of Stemphylium lycopersici strain CIDEFI 213.</title>
        <authorList>
            <person name="Medina R."/>
            <person name="Franco M.E.E."/>
            <person name="Lucentini C.G."/>
            <person name="Saparrat M.C.N."/>
            <person name="Balatti P.A."/>
        </authorList>
    </citation>
    <scope>NUCLEOTIDE SEQUENCE [LARGE SCALE GENOMIC DNA]</scope>
    <source>
        <strain evidence="24">CIDEFI 213</strain>
    </source>
</reference>
<dbReference type="EC" id="3.1.1.5" evidence="7 20"/>
<dbReference type="SMART" id="SM00022">
    <property type="entry name" value="PLAc"/>
    <property type="match status" value="1"/>
</dbReference>
<dbReference type="SFLD" id="SFLDF00408">
    <property type="entry name" value="Diphthamide_biosynthesis_famil"/>
    <property type="match status" value="1"/>
</dbReference>
<evidence type="ECO:0000256" key="10">
    <source>
        <dbReference type="ARBA" id="ARBA00022801"/>
    </source>
</evidence>
<accession>A0A364MY10</accession>
<feature type="compositionally biased region" description="Basic and acidic residues" evidence="21">
    <location>
        <begin position="1498"/>
        <end position="1510"/>
    </location>
</feature>
<feature type="compositionally biased region" description="Polar residues" evidence="21">
    <location>
        <begin position="1543"/>
        <end position="1565"/>
    </location>
</feature>
<dbReference type="SFLD" id="SFLDG01121">
    <property type="entry name" value="Diphthamide_biosynthesis"/>
    <property type="match status" value="1"/>
</dbReference>
<evidence type="ECO:0000256" key="20">
    <source>
        <dbReference type="RuleBase" id="RU362103"/>
    </source>
</evidence>
<dbReference type="STRING" id="183478.A0A364MY10"/>
<comment type="catalytic activity">
    <reaction evidence="18 20">
        <text>a 1-acyl-sn-glycero-3-phosphocholine + H2O = sn-glycerol 3-phosphocholine + a fatty acid + H(+)</text>
        <dbReference type="Rhea" id="RHEA:15177"/>
        <dbReference type="ChEBI" id="CHEBI:15377"/>
        <dbReference type="ChEBI" id="CHEBI:15378"/>
        <dbReference type="ChEBI" id="CHEBI:16870"/>
        <dbReference type="ChEBI" id="CHEBI:28868"/>
        <dbReference type="ChEBI" id="CHEBI:58168"/>
        <dbReference type="EC" id="3.1.1.5"/>
    </reaction>
</comment>
<dbReference type="Pfam" id="PF01866">
    <property type="entry name" value="Diphthamide_syn"/>
    <property type="match status" value="1"/>
</dbReference>
<feature type="region of interest" description="Disordered" evidence="21">
    <location>
        <begin position="393"/>
        <end position="430"/>
    </location>
</feature>
<dbReference type="GO" id="GO:0004623">
    <property type="term" value="F:phospholipase A2 activity"/>
    <property type="evidence" value="ECO:0007669"/>
    <property type="project" value="TreeGrafter"/>
</dbReference>
<feature type="chain" id="PRO_5016483047" description="Lysophospholipase" evidence="20">
    <location>
        <begin position="18"/>
        <end position="1636"/>
    </location>
</feature>
<evidence type="ECO:0000256" key="5">
    <source>
        <dbReference type="ARBA" id="ARBA00006179"/>
    </source>
</evidence>
<evidence type="ECO:0000256" key="14">
    <source>
        <dbReference type="ARBA" id="ARBA00023026"/>
    </source>
</evidence>
<proteinExistence type="inferred from homology"/>
<comment type="caution">
    <text evidence="23">The sequence shown here is derived from an EMBL/GenBank/DDBJ whole genome shotgun (WGS) entry which is preliminary data.</text>
</comment>
<dbReference type="GO" id="GO:0005783">
    <property type="term" value="C:endoplasmic reticulum"/>
    <property type="evidence" value="ECO:0007669"/>
    <property type="project" value="TreeGrafter"/>
</dbReference>
<dbReference type="PROSITE" id="PS51210">
    <property type="entry name" value="PLA2C"/>
    <property type="match status" value="1"/>
</dbReference>
<dbReference type="GO" id="GO:0017183">
    <property type="term" value="P:protein histidyl modification to diphthamide"/>
    <property type="evidence" value="ECO:0007669"/>
    <property type="project" value="UniProtKB-UniPathway"/>
</dbReference>
<keyword evidence="9 20" id="KW-0732">Signal</keyword>
<dbReference type="PANTHER" id="PTHR10728:SF33">
    <property type="entry name" value="LYSOPHOSPHOLIPASE 1-RELATED"/>
    <property type="match status" value="1"/>
</dbReference>
<dbReference type="UniPathway" id="UPA00559"/>
<evidence type="ECO:0000256" key="15">
    <source>
        <dbReference type="ARBA" id="ARBA00023098"/>
    </source>
</evidence>
<dbReference type="EMBL" id="QGDH01000108">
    <property type="protein sequence ID" value="RAR06951.1"/>
    <property type="molecule type" value="Genomic_DNA"/>
</dbReference>
<keyword evidence="15 19" id="KW-0443">Lipid metabolism</keyword>
<evidence type="ECO:0000256" key="8">
    <source>
        <dbReference type="ARBA" id="ARBA00022723"/>
    </source>
</evidence>
<dbReference type="SUPFAM" id="SSF53474">
    <property type="entry name" value="alpha/beta-Hydrolases"/>
    <property type="match status" value="1"/>
</dbReference>
<dbReference type="Gene3D" id="3.40.50.11860">
    <property type="entry name" value="Diphthamide synthesis DPH1/DPH2 domain 3"/>
    <property type="match status" value="1"/>
</dbReference>
<dbReference type="InterPro" id="IPR010014">
    <property type="entry name" value="DHP2"/>
</dbReference>
<evidence type="ECO:0000256" key="6">
    <source>
        <dbReference type="ARBA" id="ARBA00008780"/>
    </source>
</evidence>
<dbReference type="Gene3D" id="3.40.50.1820">
    <property type="entry name" value="alpha/beta hydrolase"/>
    <property type="match status" value="1"/>
</dbReference>
<comment type="pathway">
    <text evidence="3">Protein modification; peptidyl-diphthamide biosynthesis.</text>
</comment>
<comment type="similarity">
    <text evidence="6 20">Belongs to the lysophospholipase family.</text>
</comment>
<dbReference type="InterPro" id="IPR029058">
    <property type="entry name" value="AB_hydrolase_fold"/>
</dbReference>
<dbReference type="Pfam" id="PF01735">
    <property type="entry name" value="PLA2_B"/>
    <property type="match status" value="1"/>
</dbReference>
<dbReference type="InterPro" id="IPR002642">
    <property type="entry name" value="LysoPLipase_cat_dom"/>
</dbReference>
<evidence type="ECO:0000256" key="9">
    <source>
        <dbReference type="ARBA" id="ARBA00022729"/>
    </source>
</evidence>
<evidence type="ECO:0000256" key="21">
    <source>
        <dbReference type="SAM" id="MobiDB-lite"/>
    </source>
</evidence>
<evidence type="ECO:0000313" key="23">
    <source>
        <dbReference type="EMBL" id="RAR06951.1"/>
    </source>
</evidence>
<feature type="compositionally biased region" description="Polar residues" evidence="21">
    <location>
        <begin position="1140"/>
        <end position="1161"/>
    </location>
</feature>
<name>A0A364MY10_STELY</name>
<dbReference type="PRINTS" id="PR00111">
    <property type="entry name" value="ABHYDROLASE"/>
</dbReference>
<dbReference type="InterPro" id="IPR016035">
    <property type="entry name" value="Acyl_Trfase/lysoPLipase"/>
</dbReference>
<keyword evidence="13" id="KW-0411">Iron-sulfur</keyword>